<dbReference type="GeneID" id="110798320"/>
<dbReference type="AlphaFoldDB" id="A0A9R0J1X5"/>
<dbReference type="PANTHER" id="PTHR13620:SF59">
    <property type="entry name" value="POLYNUCLEOTIDYL TRANSFERASE, RIBONUCLEASE H-LIKE SUPERFAMILY PROTEIN"/>
    <property type="match status" value="1"/>
</dbReference>
<organism evidence="4 5">
    <name type="scientific">Spinacia oleracea</name>
    <name type="common">Spinach</name>
    <dbReference type="NCBI Taxonomy" id="3562"/>
    <lineage>
        <taxon>Eukaryota</taxon>
        <taxon>Viridiplantae</taxon>
        <taxon>Streptophyta</taxon>
        <taxon>Embryophyta</taxon>
        <taxon>Tracheophyta</taxon>
        <taxon>Spermatophyta</taxon>
        <taxon>Magnoliopsida</taxon>
        <taxon>eudicotyledons</taxon>
        <taxon>Gunneridae</taxon>
        <taxon>Pentapetalae</taxon>
        <taxon>Caryophyllales</taxon>
        <taxon>Chenopodiaceae</taxon>
        <taxon>Chenopodioideae</taxon>
        <taxon>Anserineae</taxon>
        <taxon>Spinacia</taxon>
    </lineage>
</organism>
<evidence type="ECO:0000313" key="5">
    <source>
        <dbReference type="RefSeq" id="XP_021859187.2"/>
    </source>
</evidence>
<name>A0A9R0J1X5_SPIOL</name>
<gene>
    <name evidence="5" type="primary">LOC110798320</name>
</gene>
<proteinExistence type="predicted"/>
<dbReference type="GO" id="GO:0003676">
    <property type="term" value="F:nucleic acid binding"/>
    <property type="evidence" value="ECO:0007669"/>
    <property type="project" value="InterPro"/>
</dbReference>
<dbReference type="CDD" id="cd06141">
    <property type="entry name" value="WRN_exo"/>
    <property type="match status" value="1"/>
</dbReference>
<dbReference type="Proteomes" id="UP000813463">
    <property type="component" value="Chromosome 3"/>
</dbReference>
<dbReference type="PANTHER" id="PTHR13620">
    <property type="entry name" value="3-5 EXONUCLEASE"/>
    <property type="match status" value="1"/>
</dbReference>
<sequence>MVVTVKENSPPAPKIRHFTFTIDNTETISTTFTSHPGAARDRLHRALHQNRRYRSNLVIGLGVQWTPPNLSFVKSPAATIQLCIGRHCLVFHLHHSGSVPRILRRILANPRITFVGLWCHSDAAKLRDCKHNLDMIPGMPMDLRIHVANRHGRWLKGASIENIAEEVLGLSIVKDLEIARSDWEVEELSINQIGQAAVDAFVAFAIGMDVGAWNFNTYL</sequence>
<dbReference type="Gene3D" id="3.30.420.10">
    <property type="entry name" value="Ribonuclease H-like superfamily/Ribonuclease H"/>
    <property type="match status" value="1"/>
</dbReference>
<dbReference type="RefSeq" id="XP_021859187.2">
    <property type="nucleotide sequence ID" value="XM_022003495.2"/>
</dbReference>
<keyword evidence="1" id="KW-0540">Nuclease</keyword>
<dbReference type="InterPro" id="IPR051132">
    <property type="entry name" value="3-5_Exonuclease_domain"/>
</dbReference>
<evidence type="ECO:0000256" key="2">
    <source>
        <dbReference type="ARBA" id="ARBA00022801"/>
    </source>
</evidence>
<dbReference type="GO" id="GO:0006139">
    <property type="term" value="P:nucleobase-containing compound metabolic process"/>
    <property type="evidence" value="ECO:0007669"/>
    <property type="project" value="InterPro"/>
</dbReference>
<keyword evidence="4" id="KW-1185">Reference proteome</keyword>
<keyword evidence="2" id="KW-0378">Hydrolase</keyword>
<evidence type="ECO:0000313" key="4">
    <source>
        <dbReference type="Proteomes" id="UP000813463"/>
    </source>
</evidence>
<evidence type="ECO:0000256" key="1">
    <source>
        <dbReference type="ARBA" id="ARBA00022722"/>
    </source>
</evidence>
<dbReference type="KEGG" id="soe:110798320"/>
<evidence type="ECO:0000259" key="3">
    <source>
        <dbReference type="Pfam" id="PF01612"/>
    </source>
</evidence>
<dbReference type="Pfam" id="PF01612">
    <property type="entry name" value="DNA_pol_A_exo1"/>
    <property type="match status" value="1"/>
</dbReference>
<dbReference type="InterPro" id="IPR012337">
    <property type="entry name" value="RNaseH-like_sf"/>
</dbReference>
<dbReference type="SUPFAM" id="SSF53098">
    <property type="entry name" value="Ribonuclease H-like"/>
    <property type="match status" value="1"/>
</dbReference>
<protein>
    <recommendedName>
        <fullName evidence="3">3'-5' exonuclease domain-containing protein</fullName>
    </recommendedName>
</protein>
<accession>A0A9R0J1X5</accession>
<dbReference type="GO" id="GO:0005737">
    <property type="term" value="C:cytoplasm"/>
    <property type="evidence" value="ECO:0000318"/>
    <property type="project" value="GO_Central"/>
</dbReference>
<dbReference type="GO" id="GO:0008408">
    <property type="term" value="F:3'-5' exonuclease activity"/>
    <property type="evidence" value="ECO:0000318"/>
    <property type="project" value="GO_Central"/>
</dbReference>
<dbReference type="InterPro" id="IPR002562">
    <property type="entry name" value="3'-5'_exonuclease_dom"/>
</dbReference>
<dbReference type="InterPro" id="IPR036397">
    <property type="entry name" value="RNaseH_sf"/>
</dbReference>
<dbReference type="GO" id="GO:0005634">
    <property type="term" value="C:nucleus"/>
    <property type="evidence" value="ECO:0000318"/>
    <property type="project" value="GO_Central"/>
</dbReference>
<feature type="domain" description="3'-5' exonuclease" evidence="3">
    <location>
        <begin position="73"/>
        <end position="205"/>
    </location>
</feature>
<reference evidence="5" key="2">
    <citation type="submission" date="2025-08" db="UniProtKB">
        <authorList>
            <consortium name="RefSeq"/>
        </authorList>
    </citation>
    <scope>IDENTIFICATION</scope>
    <source>
        <tissue evidence="5">Leaf</tissue>
    </source>
</reference>
<reference evidence="4" key="1">
    <citation type="journal article" date="2021" name="Nat. Commun.">
        <title>Genomic analyses provide insights into spinach domestication and the genetic basis of agronomic traits.</title>
        <authorList>
            <person name="Cai X."/>
            <person name="Sun X."/>
            <person name="Xu C."/>
            <person name="Sun H."/>
            <person name="Wang X."/>
            <person name="Ge C."/>
            <person name="Zhang Z."/>
            <person name="Wang Q."/>
            <person name="Fei Z."/>
            <person name="Jiao C."/>
            <person name="Wang Q."/>
        </authorList>
    </citation>
    <scope>NUCLEOTIDE SEQUENCE [LARGE SCALE GENOMIC DNA]</scope>
    <source>
        <strain evidence="4">cv. Varoflay</strain>
    </source>
</reference>